<dbReference type="AlphaFoldDB" id="A0A512JJM4"/>
<feature type="transmembrane region" description="Helical" evidence="1">
    <location>
        <begin position="48"/>
        <end position="67"/>
    </location>
</feature>
<reference evidence="2 3" key="1">
    <citation type="submission" date="2019-07" db="EMBL/GenBank/DDBJ databases">
        <title>Whole genome shotgun sequence of Methylobacterium gnaphalii NBRC 107716.</title>
        <authorList>
            <person name="Hosoyama A."/>
            <person name="Uohara A."/>
            <person name="Ohji S."/>
            <person name="Ichikawa N."/>
        </authorList>
    </citation>
    <scope>NUCLEOTIDE SEQUENCE [LARGE SCALE GENOMIC DNA]</scope>
    <source>
        <strain evidence="2 3">NBRC 107716</strain>
    </source>
</reference>
<accession>A0A512JJM4</accession>
<proteinExistence type="predicted"/>
<gene>
    <name evidence="2" type="ORF">MGN01_19930</name>
</gene>
<comment type="caution">
    <text evidence="2">The sequence shown here is derived from an EMBL/GenBank/DDBJ whole genome shotgun (WGS) entry which is preliminary data.</text>
</comment>
<evidence type="ECO:0000256" key="1">
    <source>
        <dbReference type="SAM" id="Phobius"/>
    </source>
</evidence>
<organism evidence="2 3">
    <name type="scientific">Methylobacterium gnaphalii</name>
    <dbReference type="NCBI Taxonomy" id="1010610"/>
    <lineage>
        <taxon>Bacteria</taxon>
        <taxon>Pseudomonadati</taxon>
        <taxon>Pseudomonadota</taxon>
        <taxon>Alphaproteobacteria</taxon>
        <taxon>Hyphomicrobiales</taxon>
        <taxon>Methylobacteriaceae</taxon>
        <taxon>Methylobacterium</taxon>
    </lineage>
</organism>
<feature type="transmembrane region" description="Helical" evidence="1">
    <location>
        <begin position="15"/>
        <end position="36"/>
    </location>
</feature>
<dbReference type="RefSeq" id="WP_147046423.1">
    <property type="nucleotide sequence ID" value="NZ_BJZV01000008.1"/>
</dbReference>
<keyword evidence="3" id="KW-1185">Reference proteome</keyword>
<name>A0A512JJM4_9HYPH</name>
<protein>
    <submittedName>
        <fullName evidence="2">Uncharacterized protein</fullName>
    </submittedName>
</protein>
<evidence type="ECO:0000313" key="3">
    <source>
        <dbReference type="Proteomes" id="UP000321750"/>
    </source>
</evidence>
<keyword evidence="1" id="KW-1133">Transmembrane helix</keyword>
<sequence>MLILTPRGRASARSAMLAFGSVAGSFWLISLLAAMLIKAGHSGRSLTLDLAGVTTVLMVVFVLPAMLCAWRGWWSGVILSFVVGVVAVAGLIAFASA</sequence>
<keyword evidence="1" id="KW-0472">Membrane</keyword>
<evidence type="ECO:0000313" key="2">
    <source>
        <dbReference type="EMBL" id="GEP10148.1"/>
    </source>
</evidence>
<keyword evidence="1" id="KW-0812">Transmembrane</keyword>
<feature type="transmembrane region" description="Helical" evidence="1">
    <location>
        <begin position="73"/>
        <end position="95"/>
    </location>
</feature>
<dbReference type="Proteomes" id="UP000321750">
    <property type="component" value="Unassembled WGS sequence"/>
</dbReference>
<dbReference type="EMBL" id="BJZV01000008">
    <property type="protein sequence ID" value="GEP10148.1"/>
    <property type="molecule type" value="Genomic_DNA"/>
</dbReference>